<dbReference type="SUPFAM" id="SSF48670">
    <property type="entry name" value="Transducin (heterotrimeric G protein), gamma chain"/>
    <property type="match status" value="1"/>
</dbReference>
<dbReference type="EMBL" id="CAJPEX010000114">
    <property type="protein sequence ID" value="CAG0913432.1"/>
    <property type="molecule type" value="Genomic_DNA"/>
</dbReference>
<dbReference type="Proteomes" id="UP000678499">
    <property type="component" value="Unassembled WGS sequence"/>
</dbReference>
<evidence type="ECO:0000313" key="4">
    <source>
        <dbReference type="Proteomes" id="UP000678499"/>
    </source>
</evidence>
<evidence type="ECO:0000259" key="2">
    <source>
        <dbReference type="PROSITE" id="PS50132"/>
    </source>
</evidence>
<dbReference type="InterPro" id="IPR036305">
    <property type="entry name" value="RGS_sf"/>
</dbReference>
<evidence type="ECO:0000313" key="3">
    <source>
        <dbReference type="EMBL" id="CAD7273280.1"/>
    </source>
</evidence>
<dbReference type="InterPro" id="IPR036284">
    <property type="entry name" value="GGL_sf"/>
</dbReference>
<dbReference type="GO" id="GO:0009968">
    <property type="term" value="P:negative regulation of signal transduction"/>
    <property type="evidence" value="ECO:0007669"/>
    <property type="project" value="UniProtKB-KW"/>
</dbReference>
<dbReference type="SMART" id="SM00224">
    <property type="entry name" value="GGL"/>
    <property type="match status" value="1"/>
</dbReference>
<accession>A0A7R9BDP5</accession>
<evidence type="ECO:0000256" key="1">
    <source>
        <dbReference type="ARBA" id="ARBA00022700"/>
    </source>
</evidence>
<dbReference type="GO" id="GO:0008277">
    <property type="term" value="P:regulation of G protein-coupled receptor signaling pathway"/>
    <property type="evidence" value="ECO:0007669"/>
    <property type="project" value="InterPro"/>
</dbReference>
<dbReference type="GO" id="GO:0005737">
    <property type="term" value="C:cytoplasm"/>
    <property type="evidence" value="ECO:0007669"/>
    <property type="project" value="TreeGrafter"/>
</dbReference>
<dbReference type="InterPro" id="IPR047016">
    <property type="entry name" value="RGS6/7/9/11"/>
</dbReference>
<dbReference type="SMART" id="SM01224">
    <property type="entry name" value="G_gamma"/>
    <property type="match status" value="1"/>
</dbReference>
<dbReference type="AlphaFoldDB" id="A0A7R9BDP5"/>
<dbReference type="Pfam" id="PF00631">
    <property type="entry name" value="G-gamma"/>
    <property type="match status" value="1"/>
</dbReference>
<dbReference type="InterPro" id="IPR015898">
    <property type="entry name" value="G-protein_gamma-like_dom"/>
</dbReference>
<proteinExistence type="predicted"/>
<protein>
    <recommendedName>
        <fullName evidence="2">RGS domain-containing protein</fullName>
    </recommendedName>
</protein>
<dbReference type="InterPro" id="IPR016137">
    <property type="entry name" value="RGS"/>
</dbReference>
<dbReference type="SMART" id="SM00315">
    <property type="entry name" value="RGS"/>
    <property type="match status" value="1"/>
</dbReference>
<dbReference type="OrthoDB" id="196547at2759"/>
<keyword evidence="1" id="KW-0734">Signal transduction inhibitor</keyword>
<sequence>MRMMIERTRDSGAAIDEYLGYFQQYSEYDPFLTPVEPPNPWITDSTEYWDQEKLTENLSAKRVRRWAFSIYELLKDPAGKEHFIKFLGKEFSDENLRFWDEVQTLKTLPAKDVASRCERIWNEYLTDDATSTINIDARSLKATKEKLLKPDRWSFDDAAGHVFHLMRSDTYSRYLRSDMYKEFLAGCKKKTTKTLFIPVFSNLNLGSSSSNTGSGQQQQASSSNR</sequence>
<dbReference type="PANTHER" id="PTHR45746">
    <property type="entry name" value="LP21163P"/>
    <property type="match status" value="1"/>
</dbReference>
<dbReference type="EMBL" id="OA882151">
    <property type="protein sequence ID" value="CAD7273280.1"/>
    <property type="molecule type" value="Genomic_DNA"/>
</dbReference>
<organism evidence="3">
    <name type="scientific">Notodromas monacha</name>
    <dbReference type="NCBI Taxonomy" id="399045"/>
    <lineage>
        <taxon>Eukaryota</taxon>
        <taxon>Metazoa</taxon>
        <taxon>Ecdysozoa</taxon>
        <taxon>Arthropoda</taxon>
        <taxon>Crustacea</taxon>
        <taxon>Oligostraca</taxon>
        <taxon>Ostracoda</taxon>
        <taxon>Podocopa</taxon>
        <taxon>Podocopida</taxon>
        <taxon>Cypridocopina</taxon>
        <taxon>Cypridoidea</taxon>
        <taxon>Cyprididae</taxon>
        <taxon>Notodromas</taxon>
    </lineage>
</organism>
<gene>
    <name evidence="3" type="ORF">NMOB1V02_LOCUS1177</name>
</gene>
<dbReference type="PRINTS" id="PR01301">
    <property type="entry name" value="RGSPROTEIN"/>
</dbReference>
<dbReference type="InterPro" id="IPR044926">
    <property type="entry name" value="RGS_subdomain_2"/>
</dbReference>
<dbReference type="SUPFAM" id="SSF48097">
    <property type="entry name" value="Regulator of G-protein signaling, RGS"/>
    <property type="match status" value="1"/>
</dbReference>
<reference evidence="3" key="1">
    <citation type="submission" date="2020-11" db="EMBL/GenBank/DDBJ databases">
        <authorList>
            <person name="Tran Van P."/>
        </authorList>
    </citation>
    <scope>NUCLEOTIDE SEQUENCE</scope>
</reference>
<dbReference type="PANTHER" id="PTHR45746:SF6">
    <property type="entry name" value="LP21163P"/>
    <property type="match status" value="1"/>
</dbReference>
<dbReference type="Gene3D" id="1.10.167.10">
    <property type="entry name" value="Regulator of G-protein Signalling 4, domain 2"/>
    <property type="match status" value="1"/>
</dbReference>
<dbReference type="Pfam" id="PF00615">
    <property type="entry name" value="RGS"/>
    <property type="match status" value="1"/>
</dbReference>
<dbReference type="GO" id="GO:0005096">
    <property type="term" value="F:GTPase activator activity"/>
    <property type="evidence" value="ECO:0007669"/>
    <property type="project" value="TreeGrafter"/>
</dbReference>
<dbReference type="GO" id="GO:0043005">
    <property type="term" value="C:neuron projection"/>
    <property type="evidence" value="ECO:0007669"/>
    <property type="project" value="TreeGrafter"/>
</dbReference>
<dbReference type="PROSITE" id="PS50132">
    <property type="entry name" value="RGS"/>
    <property type="match status" value="1"/>
</dbReference>
<dbReference type="GO" id="GO:0007186">
    <property type="term" value="P:G protein-coupled receptor signaling pathway"/>
    <property type="evidence" value="ECO:0007669"/>
    <property type="project" value="InterPro"/>
</dbReference>
<name>A0A7R9BDP5_9CRUS</name>
<feature type="domain" description="RGS" evidence="2">
    <location>
        <begin position="69"/>
        <end position="184"/>
    </location>
</feature>
<keyword evidence="4" id="KW-1185">Reference proteome</keyword>